<feature type="region of interest" description="Disordered" evidence="2">
    <location>
        <begin position="234"/>
        <end position="260"/>
    </location>
</feature>
<feature type="compositionally biased region" description="Polar residues" evidence="2">
    <location>
        <begin position="377"/>
        <end position="386"/>
    </location>
</feature>
<evidence type="ECO:0000256" key="2">
    <source>
        <dbReference type="SAM" id="MobiDB-lite"/>
    </source>
</evidence>
<reference evidence="3" key="1">
    <citation type="submission" date="2019-06" db="EMBL/GenBank/DDBJ databases">
        <authorList>
            <person name="Zheng W."/>
        </authorList>
    </citation>
    <scope>NUCLEOTIDE SEQUENCE</scope>
    <source>
        <strain evidence="3">QDHG01</strain>
    </source>
</reference>
<evidence type="ECO:0000256" key="1">
    <source>
        <dbReference type="SAM" id="Coils"/>
    </source>
</evidence>
<keyword evidence="4" id="KW-1185">Reference proteome</keyword>
<proteinExistence type="predicted"/>
<accession>A0A8J8P4X5</accession>
<dbReference type="AlphaFoldDB" id="A0A8J8P4X5"/>
<feature type="compositionally biased region" description="Basic and acidic residues" evidence="2">
    <location>
        <begin position="247"/>
        <end position="260"/>
    </location>
</feature>
<name>A0A8J8P4X5_HALGN</name>
<dbReference type="OrthoDB" id="8062037at2759"/>
<feature type="region of interest" description="Disordered" evidence="2">
    <location>
        <begin position="377"/>
        <end position="400"/>
    </location>
</feature>
<dbReference type="Proteomes" id="UP000785679">
    <property type="component" value="Unassembled WGS sequence"/>
</dbReference>
<evidence type="ECO:0000313" key="4">
    <source>
        <dbReference type="Proteomes" id="UP000785679"/>
    </source>
</evidence>
<dbReference type="PANTHER" id="PTHR47026">
    <property type="entry name" value="PIGMENTOSA GTPASE REGULATOR-LIKE PROTEIN, PUTATIVE-RELATED"/>
    <property type="match status" value="1"/>
</dbReference>
<comment type="caution">
    <text evidence="3">The sequence shown here is derived from an EMBL/GenBank/DDBJ whole genome shotgun (WGS) entry which is preliminary data.</text>
</comment>
<gene>
    <name evidence="3" type="ORF">FGO68_gene2327</name>
</gene>
<protein>
    <submittedName>
        <fullName evidence="3">Uncharacterized protein</fullName>
    </submittedName>
</protein>
<keyword evidence="1" id="KW-0175">Coiled coil</keyword>
<feature type="coiled-coil region" evidence="1">
    <location>
        <begin position="201"/>
        <end position="228"/>
    </location>
</feature>
<dbReference type="PANTHER" id="PTHR47026:SF2">
    <property type="entry name" value="FLAGELLAR ASSOCIATED PROTEIN"/>
    <property type="match status" value="1"/>
</dbReference>
<organism evidence="3 4">
    <name type="scientific">Halteria grandinella</name>
    <dbReference type="NCBI Taxonomy" id="5974"/>
    <lineage>
        <taxon>Eukaryota</taxon>
        <taxon>Sar</taxon>
        <taxon>Alveolata</taxon>
        <taxon>Ciliophora</taxon>
        <taxon>Intramacronucleata</taxon>
        <taxon>Spirotrichea</taxon>
        <taxon>Stichotrichia</taxon>
        <taxon>Sporadotrichida</taxon>
        <taxon>Halteriidae</taxon>
        <taxon>Halteria</taxon>
    </lineage>
</organism>
<sequence length="591" mass="68414">MSNNNAGYEQMLRKEFGNMMPRSGVYFMPDFKVIAYIRLLNDYRRKCERELRYQEAKRAREQVQILADTELRRQKQNMDTAQMQEFEQIQTQQRAQFIEFSRAWDQYMAEYESAASGSVSNLREKQAQELEALRLKMYSLEAYQQVKYTLSKELMHMRAQEKLMFQVKEYDRAEAMRKQGDIMEQRERQVIQEQSVRENAVREEKRLLQGHEAQVKSLLKRIQRDRDEQVKQRMADSQRLSQRNKNVLKDLQQKQTSEQKKTMEFLKYALSDRPPGDFVRRDSSSNGHTLTLQVSSTNQSINIHNGARSGANMSLLSINTKSPSKRLVSDPQGRSSMGDILTFNPTPQNVSMQKVEEEATEAVKKLFVYNNATTEQQVSRQQNVGQRSRMGNHESPYGESNSALARQYNQLKSKQTLIKLQSNKNLSTSHYQQHNTYDQNNSTLPSINPKHHSPPAVALTVDSNNQSKSQSRMFDPTRFSEQAARNIKRAHNAIIRYHSLINKHNTGSTTTATTITAKDLQLGRGNPTVQSRGANILLAAVGQQQQSSRDVQQRFRENKSMEQQYGISENRRVAEQYGTQYGERQRANKLL</sequence>
<dbReference type="EMBL" id="RRYP01001300">
    <property type="protein sequence ID" value="TNV86115.1"/>
    <property type="molecule type" value="Genomic_DNA"/>
</dbReference>
<evidence type="ECO:0000313" key="3">
    <source>
        <dbReference type="EMBL" id="TNV86115.1"/>
    </source>
</evidence>